<gene>
    <name evidence="3" type="ORF">SAMN05444412_12116</name>
</gene>
<name>A0A1H3TSW0_9BACT</name>
<reference evidence="3 4" key="1">
    <citation type="submission" date="2016-10" db="EMBL/GenBank/DDBJ databases">
        <authorList>
            <person name="Varghese N."/>
            <person name="Submissions S."/>
        </authorList>
    </citation>
    <scope>NUCLEOTIDE SEQUENCE [LARGE SCALE GENOMIC DNA]</scope>
    <source>
        <strain evidence="3 4">DSM 17997</strain>
    </source>
</reference>
<feature type="compositionally biased region" description="Basic and acidic residues" evidence="2">
    <location>
        <begin position="1"/>
        <end position="13"/>
    </location>
</feature>
<comment type="caution">
    <text evidence="3">The sequence shown here is derived from an EMBL/GenBank/DDBJ whole genome shotgun (WGS) entry which is preliminary data.</text>
</comment>
<dbReference type="Proteomes" id="UP000199663">
    <property type="component" value="Unassembled WGS sequence"/>
</dbReference>
<evidence type="ECO:0000313" key="4">
    <source>
        <dbReference type="Proteomes" id="UP000199663"/>
    </source>
</evidence>
<evidence type="ECO:0008006" key="5">
    <source>
        <dbReference type="Google" id="ProtNLM"/>
    </source>
</evidence>
<evidence type="ECO:0000256" key="1">
    <source>
        <dbReference type="SAM" id="Coils"/>
    </source>
</evidence>
<evidence type="ECO:0000256" key="2">
    <source>
        <dbReference type="SAM" id="MobiDB-lite"/>
    </source>
</evidence>
<keyword evidence="1" id="KW-0175">Coiled coil</keyword>
<accession>A0A1H3TSW0</accession>
<protein>
    <recommendedName>
        <fullName evidence="5">DUF349 domain-containing protein</fullName>
    </recommendedName>
</protein>
<dbReference type="RefSeq" id="WP_019600253.1">
    <property type="nucleotide sequence ID" value="NZ_FNQC01000021.1"/>
</dbReference>
<keyword evidence="4" id="KW-1185">Reference proteome</keyword>
<sequence>MNTDKEMSEEDKVTQAIDENQAHGIEVTDDVSTPSEEESSPNEGGEEAVDYSHFSKSELIQAIKELAVSENIGKVDSQINEIKTSFDDFFNKEKEEALQDFVSNGGDAADFEYKPTDEDKDFLAAYHQFRERKASHYKEMEKQKEKNLYAKNKILDTLRDLVDGEETTHSITTIKDIQEEWKKIGPVPNAQNRNLWASFNALMDRFYDNRSIYFELKELDRKKNLELKTEICEKAEALVNHEELRDAIKTLNDLHEEYKHVGPVPREEQENLWQRFKAASDAIYAKRKEFYEGQKEVFKDNLKFKETLIEKLEAYKDFNGGKIKDWNAKTKEVLAVQKEWEIAGSVPKDIGKDVNKRFWGLFKQFFHNKNQFFKELDDIRLVNRQKAEELIEKAESFKDSEDWQTAANKLIALQQEWRKLGPTPEKVRNDLYTRFKAACDAFFENRRNANKQVNREFEQNLEEKEVIISKIAEEAKGKTVSIESLEKMILEFNTIGFVPRKNMKEVLVKFNEAIDTYVSAMGVAGIDREEFLFRLNLNKLQSDPNSDRVLNKKEHGIRKQISDLENNVTLWKNNLEFFASSKTADKLRDQFDEKIIKAETEIEKLKKKLSIIREF</sequence>
<evidence type="ECO:0000313" key="3">
    <source>
        <dbReference type="EMBL" id="SDZ53260.1"/>
    </source>
</evidence>
<feature type="compositionally biased region" description="Acidic residues" evidence="2">
    <location>
        <begin position="35"/>
        <end position="49"/>
    </location>
</feature>
<organism evidence="3 4">
    <name type="scientific">Rhodonellum ikkaensis</name>
    <dbReference type="NCBI Taxonomy" id="336829"/>
    <lineage>
        <taxon>Bacteria</taxon>
        <taxon>Pseudomonadati</taxon>
        <taxon>Bacteroidota</taxon>
        <taxon>Cytophagia</taxon>
        <taxon>Cytophagales</taxon>
        <taxon>Cytophagaceae</taxon>
        <taxon>Rhodonellum</taxon>
    </lineage>
</organism>
<proteinExistence type="predicted"/>
<feature type="coiled-coil region" evidence="1">
    <location>
        <begin position="234"/>
        <end position="261"/>
    </location>
</feature>
<dbReference type="InterPro" id="IPR007139">
    <property type="entry name" value="DUF349"/>
</dbReference>
<dbReference type="Pfam" id="PF03993">
    <property type="entry name" value="DUF349"/>
    <property type="match status" value="5"/>
</dbReference>
<feature type="region of interest" description="Disordered" evidence="2">
    <location>
        <begin position="1"/>
        <end position="52"/>
    </location>
</feature>
<dbReference type="EMBL" id="FNQC01000021">
    <property type="protein sequence ID" value="SDZ53260.1"/>
    <property type="molecule type" value="Genomic_DNA"/>
</dbReference>